<protein>
    <submittedName>
        <fullName evidence="1">Uncharacterized protein</fullName>
    </submittedName>
</protein>
<reference evidence="2" key="1">
    <citation type="submission" date="2017-11" db="EMBL/GenBank/DDBJ databases">
        <authorList>
            <person name="Lima N.C."/>
            <person name="Parody-Merino A.M."/>
            <person name="Battley P.F."/>
            <person name="Fidler A.E."/>
            <person name="Prosdocimi F."/>
        </authorList>
    </citation>
    <scope>NUCLEOTIDE SEQUENCE [LARGE SCALE GENOMIC DNA]</scope>
</reference>
<evidence type="ECO:0000313" key="1">
    <source>
        <dbReference type="EMBL" id="PKU47094.1"/>
    </source>
</evidence>
<dbReference type="PANTHER" id="PTHR33332">
    <property type="entry name" value="REVERSE TRANSCRIPTASE DOMAIN-CONTAINING PROTEIN"/>
    <property type="match status" value="1"/>
</dbReference>
<accession>A0A2I0UM30</accession>
<dbReference type="AlphaFoldDB" id="A0A2I0UM30"/>
<dbReference type="OrthoDB" id="410381at2759"/>
<name>A0A2I0UM30_LIMLA</name>
<keyword evidence="2" id="KW-1185">Reference proteome</keyword>
<gene>
    <name evidence="1" type="ORF">llap_2589</name>
</gene>
<reference evidence="2" key="2">
    <citation type="submission" date="2017-12" db="EMBL/GenBank/DDBJ databases">
        <title>Genome sequence of the Bar-tailed Godwit (Limosa lapponica baueri).</title>
        <authorList>
            <person name="Lima N.C.B."/>
            <person name="Parody-Merino A.M."/>
            <person name="Battley P.F."/>
            <person name="Fidler A.E."/>
            <person name="Prosdocimi F."/>
        </authorList>
    </citation>
    <scope>NUCLEOTIDE SEQUENCE [LARGE SCALE GENOMIC DNA]</scope>
</reference>
<evidence type="ECO:0000313" key="2">
    <source>
        <dbReference type="Proteomes" id="UP000233556"/>
    </source>
</evidence>
<organism evidence="1 2">
    <name type="scientific">Limosa lapponica baueri</name>
    <dbReference type="NCBI Taxonomy" id="1758121"/>
    <lineage>
        <taxon>Eukaryota</taxon>
        <taxon>Metazoa</taxon>
        <taxon>Chordata</taxon>
        <taxon>Craniata</taxon>
        <taxon>Vertebrata</taxon>
        <taxon>Euteleostomi</taxon>
        <taxon>Archelosauria</taxon>
        <taxon>Archosauria</taxon>
        <taxon>Dinosauria</taxon>
        <taxon>Saurischia</taxon>
        <taxon>Theropoda</taxon>
        <taxon>Coelurosauria</taxon>
        <taxon>Aves</taxon>
        <taxon>Neognathae</taxon>
        <taxon>Neoaves</taxon>
        <taxon>Charadriiformes</taxon>
        <taxon>Scolopacidae</taxon>
        <taxon>Limosa</taxon>
    </lineage>
</organism>
<dbReference type="EMBL" id="KZ505688">
    <property type="protein sequence ID" value="PKU47094.1"/>
    <property type="molecule type" value="Genomic_DNA"/>
</dbReference>
<proteinExistence type="predicted"/>
<dbReference type="Proteomes" id="UP000233556">
    <property type="component" value="Unassembled WGS sequence"/>
</dbReference>
<sequence>MVNEEVIGDSQHGFSKGKPRLTNLVAFCDECTALMDKGKATDILCLDLCKAFDIVPHKILVSKLESHGFDGRTTQWIRNWVDGHTQSVAVNDSCETPPGIQHPALGHPTEEGHGPVGASPEMIRGLEHLSCVDRLRELGLFSLEKDAGRPYCGLPVSKGGLQKR</sequence>